<accession>Q2QQH2</accession>
<feature type="compositionally biased region" description="Polar residues" evidence="1">
    <location>
        <begin position="102"/>
        <end position="112"/>
    </location>
</feature>
<reference evidence="2" key="2">
    <citation type="submission" date="2005-04" db="EMBL/GenBank/DDBJ databases">
        <authorList>
            <person name="Buell C.R."/>
            <person name="Wing R.A."/>
            <person name="McCombie W.A."/>
            <person name="Ouyang S."/>
        </authorList>
    </citation>
    <scope>NUCLEOTIDE SEQUENCE</scope>
</reference>
<evidence type="ECO:0000313" key="2">
    <source>
        <dbReference type="EMBL" id="ABA98560.1"/>
    </source>
</evidence>
<organism evidence="2">
    <name type="scientific">Oryza sativa subsp. japonica</name>
    <name type="common">Rice</name>
    <dbReference type="NCBI Taxonomy" id="39947"/>
    <lineage>
        <taxon>Eukaryota</taxon>
        <taxon>Viridiplantae</taxon>
        <taxon>Streptophyta</taxon>
        <taxon>Embryophyta</taxon>
        <taxon>Tracheophyta</taxon>
        <taxon>Spermatophyta</taxon>
        <taxon>Magnoliopsida</taxon>
        <taxon>Liliopsida</taxon>
        <taxon>Poales</taxon>
        <taxon>Poaceae</taxon>
        <taxon>BOP clade</taxon>
        <taxon>Oryzoideae</taxon>
        <taxon>Oryzeae</taxon>
        <taxon>Oryzinae</taxon>
        <taxon>Oryza</taxon>
        <taxon>Oryza sativa</taxon>
    </lineage>
</organism>
<feature type="region of interest" description="Disordered" evidence="1">
    <location>
        <begin position="435"/>
        <end position="523"/>
    </location>
</feature>
<feature type="compositionally biased region" description="Pro residues" evidence="1">
    <location>
        <begin position="472"/>
        <end position="490"/>
    </location>
</feature>
<dbReference type="EMBL" id="DP000011">
    <property type="protein sequence ID" value="ABA98560.1"/>
    <property type="molecule type" value="Genomic_DNA"/>
</dbReference>
<reference evidence="2" key="1">
    <citation type="journal article" date="2005" name="BMC Biol.">
        <title>The sequence of rice chromosomes 11 and 12, rich in disease resistance genes and recent gene duplications.</title>
        <authorList>
            <consortium name="The rice chromosomes 11 and 12 sequencing consortia"/>
        </authorList>
    </citation>
    <scope>NUCLEOTIDE SEQUENCE [LARGE SCALE GENOMIC DNA]</scope>
</reference>
<protein>
    <submittedName>
        <fullName evidence="2">Transposon protein, putative, CACTA, En/Spm sub-class</fullName>
    </submittedName>
</protein>
<dbReference type="PANTHER" id="PTHR33018">
    <property type="entry name" value="OS10G0338966 PROTEIN-RELATED"/>
    <property type="match status" value="1"/>
</dbReference>
<name>Q2QQH2_ORYSJ</name>
<reference evidence="2" key="3">
    <citation type="submission" date="2006-01" db="EMBL/GenBank/DDBJ databases">
        <authorList>
            <person name="Buell R."/>
        </authorList>
    </citation>
    <scope>NUCLEOTIDE SEQUENCE</scope>
</reference>
<feature type="region of interest" description="Disordered" evidence="1">
    <location>
        <begin position="38"/>
        <end position="72"/>
    </location>
</feature>
<feature type="compositionally biased region" description="Basic and acidic residues" evidence="1">
    <location>
        <begin position="38"/>
        <end position="59"/>
    </location>
</feature>
<proteinExistence type="predicted"/>
<dbReference type="AlphaFoldDB" id="Q2QQH2"/>
<dbReference type="PANTHER" id="PTHR33018:SF19">
    <property type="entry name" value="OS12G0558775 PROTEIN"/>
    <property type="match status" value="1"/>
</dbReference>
<sequence length="833" mass="95203">MAMDHWRWFPKDTFEVSSTCVRKVLNCSIVRTRIEDVGQDSSGRHRTDGTNNPPHEEAAGKVPASSEESWRTPRDPFELELAQLQYERPEDDPDYIPIGQAGPQQTETTTSGGACPKKKRGEKGRNLMLKETYYIAALNNDGKPVEPQHVRAKFSTACGTLARLHGPINMDDWKHVSIHIKNLMWEGLQEHLIYPPGSEALGRKFALQTIAHYWRQWKSDMNTHYVQKNKTTFEEWGTISAVEWDKFVAKMTTPEALERSKKMSDLAKKNIYPHRLGSSGYAGHEKKWRATEEKFAAEGKPLIVHPLNKRTRNWVWERTSGQVTEEGEMLLDCPDIQNVTTSLQQIVQKENTREFVPRQQHDELTEALETAEHSGRVRGQSCRTDWMVARVNGDQMSLEIDIATPEGIELLGDAVNQFILWHRRDIILTGQFTLTTPSPSVPNTAAPPAPLSPLICTTLPGSPLPQISPLRGPSPPPQQAAPNSPTPLPRQPSLAPQSYLAPPLDERVPPPQPDTSKEQPNTCEARKLILVMVSTYNKEKMAEYETRMVLQSFKGRGGPLKPVGPNQYSAAQKSVVGLADKMQSWTSDEVPKEYEYGKPFLPFNLMCEFPWPMRLMHEWYLRASELGLGMITVHVPEDAFKDGPNANFTFTFKDLHAFFKMDKMDINLVGAWCLEHYILFLVYPMDQTIIVLDPADYDKDAHMEFLCLLNIAHGRYKKRGGYVKNPSREKLYIRGRWPCYKRPSLTNLCSYYVCKMLRVNGRYRTEFTDLPSILYSASRFDQKTLINLCADLCRFIRRDICNHLGEFHDPHSELATDPKFKNLREWEREHAVD</sequence>
<feature type="region of interest" description="Disordered" evidence="1">
    <location>
        <begin position="100"/>
        <end position="121"/>
    </location>
</feature>
<evidence type="ECO:0000256" key="1">
    <source>
        <dbReference type="SAM" id="MobiDB-lite"/>
    </source>
</evidence>
<gene>
    <name evidence="2" type="ordered locus">LOC_Os12g31050</name>
</gene>